<keyword evidence="6" id="KW-1185">Reference proteome</keyword>
<dbReference type="InterPro" id="IPR018378">
    <property type="entry name" value="C-type_lectin_CS"/>
</dbReference>
<gene>
    <name evidence="7" type="primary">LOC103122258</name>
</gene>
<organism evidence="6 7">
    <name type="scientific">Erinaceus europaeus</name>
    <name type="common">Western European hedgehog</name>
    <dbReference type="NCBI Taxonomy" id="9365"/>
    <lineage>
        <taxon>Eukaryota</taxon>
        <taxon>Metazoa</taxon>
        <taxon>Chordata</taxon>
        <taxon>Craniata</taxon>
        <taxon>Vertebrata</taxon>
        <taxon>Euteleostomi</taxon>
        <taxon>Mammalia</taxon>
        <taxon>Eutheria</taxon>
        <taxon>Laurasiatheria</taxon>
        <taxon>Eulipotyphla</taxon>
        <taxon>Erinaceidae</taxon>
        <taxon>Erinaceinae</taxon>
        <taxon>Erinaceus</taxon>
    </lineage>
</organism>
<dbReference type="Proteomes" id="UP001652624">
    <property type="component" value="Chromosome 23"/>
</dbReference>
<reference evidence="7" key="1">
    <citation type="submission" date="2025-08" db="UniProtKB">
        <authorList>
            <consortium name="RefSeq"/>
        </authorList>
    </citation>
    <scope>IDENTIFICATION</scope>
</reference>
<name>A0ABM3WLE6_ERIEU</name>
<dbReference type="PROSITE" id="PS50041">
    <property type="entry name" value="C_TYPE_LECTIN_2"/>
    <property type="match status" value="1"/>
</dbReference>
<keyword evidence="4" id="KW-0472">Membrane</keyword>
<evidence type="ECO:0000256" key="3">
    <source>
        <dbReference type="SAM" id="Coils"/>
    </source>
</evidence>
<dbReference type="CDD" id="cd03590">
    <property type="entry name" value="CLECT_DC-SIGN_like"/>
    <property type="match status" value="1"/>
</dbReference>
<feature type="coiled-coil region" evidence="3">
    <location>
        <begin position="92"/>
        <end position="144"/>
    </location>
</feature>
<keyword evidence="2" id="KW-1015">Disulfide bond</keyword>
<evidence type="ECO:0000313" key="7">
    <source>
        <dbReference type="RefSeq" id="XP_060037386.1"/>
    </source>
</evidence>
<feature type="domain" description="C-type lectin" evidence="5">
    <location>
        <begin position="169"/>
        <end position="284"/>
    </location>
</feature>
<dbReference type="InterPro" id="IPR016187">
    <property type="entry name" value="CTDL_fold"/>
</dbReference>
<accession>A0ABM3WLE6</accession>
<dbReference type="SMART" id="SM00034">
    <property type="entry name" value="CLECT"/>
    <property type="match status" value="1"/>
</dbReference>
<dbReference type="Pfam" id="PF00059">
    <property type="entry name" value="Lectin_C"/>
    <property type="match status" value="1"/>
</dbReference>
<keyword evidence="4" id="KW-0812">Transmembrane</keyword>
<dbReference type="Gene3D" id="3.10.100.10">
    <property type="entry name" value="Mannose-Binding Protein A, subunit A"/>
    <property type="match status" value="1"/>
</dbReference>
<keyword evidence="4" id="KW-1133">Transmembrane helix</keyword>
<keyword evidence="1" id="KW-0430">Lectin</keyword>
<dbReference type="GeneID" id="103122258"/>
<dbReference type="InterPro" id="IPR050111">
    <property type="entry name" value="C-type_lectin/snaclec_domain"/>
</dbReference>
<dbReference type="PANTHER" id="PTHR22803">
    <property type="entry name" value="MANNOSE, PHOSPHOLIPASE, LECTIN RECEPTOR RELATED"/>
    <property type="match status" value="1"/>
</dbReference>
<proteinExistence type="predicted"/>
<dbReference type="PROSITE" id="PS00615">
    <property type="entry name" value="C_TYPE_LECTIN_1"/>
    <property type="match status" value="1"/>
</dbReference>
<dbReference type="InterPro" id="IPR033989">
    <property type="entry name" value="CD209-like_CTLD"/>
</dbReference>
<evidence type="ECO:0000256" key="1">
    <source>
        <dbReference type="ARBA" id="ARBA00022734"/>
    </source>
</evidence>
<dbReference type="RefSeq" id="XP_060037386.1">
    <property type="nucleotide sequence ID" value="XM_060181403.1"/>
</dbReference>
<sequence>MDTSGYSKWGSGFQENLSGPWERWGCRALLLALVLSATAVLWVVILSVLLSKASTECGLLHSQQNQLETNVSKLTMVLGALQEEFGANKIKCQSTQVQLQTASKELKEAQGKLLEQQSALRDLKEQMTQGLAEASRDREDIRTELFRMIESIQSGNASCEQCPTSWLPFQGSCYLFSREWATWDEAQKHCLEAGGHLVIIGGMNEQSFLVQHIGDRGHWLGLRAVRQRSRIQSYQWVDGVPLSFSHWNRGEPSDSQGREDCIMMLNTGLWNDAPCTLRDNWICEKRRTC</sequence>
<evidence type="ECO:0000256" key="4">
    <source>
        <dbReference type="SAM" id="Phobius"/>
    </source>
</evidence>
<evidence type="ECO:0000313" key="6">
    <source>
        <dbReference type="Proteomes" id="UP001652624"/>
    </source>
</evidence>
<dbReference type="InterPro" id="IPR016186">
    <property type="entry name" value="C-type_lectin-like/link_sf"/>
</dbReference>
<keyword evidence="3" id="KW-0175">Coiled coil</keyword>
<dbReference type="SUPFAM" id="SSF56436">
    <property type="entry name" value="C-type lectin-like"/>
    <property type="match status" value="1"/>
</dbReference>
<protein>
    <submittedName>
        <fullName evidence="7">C-type lectin domain family 4 member G-like</fullName>
    </submittedName>
</protein>
<feature type="transmembrane region" description="Helical" evidence="4">
    <location>
        <begin position="28"/>
        <end position="50"/>
    </location>
</feature>
<evidence type="ECO:0000259" key="5">
    <source>
        <dbReference type="PROSITE" id="PS50041"/>
    </source>
</evidence>
<evidence type="ECO:0000256" key="2">
    <source>
        <dbReference type="ARBA" id="ARBA00023157"/>
    </source>
</evidence>
<dbReference type="InterPro" id="IPR001304">
    <property type="entry name" value="C-type_lectin-like"/>
</dbReference>